<feature type="region of interest" description="Disordered" evidence="1">
    <location>
        <begin position="1"/>
        <end position="47"/>
    </location>
</feature>
<dbReference type="EMBL" id="KZ819604">
    <property type="protein sequence ID" value="PWN33895.1"/>
    <property type="molecule type" value="Genomic_DNA"/>
</dbReference>
<dbReference type="OrthoDB" id="192748at2759"/>
<dbReference type="Proteomes" id="UP000245771">
    <property type="component" value="Unassembled WGS sequence"/>
</dbReference>
<keyword evidence="4" id="KW-1185">Reference proteome</keyword>
<keyword evidence="2" id="KW-0812">Transmembrane</keyword>
<dbReference type="RefSeq" id="XP_025354197.1">
    <property type="nucleotide sequence ID" value="XM_025501014.1"/>
</dbReference>
<evidence type="ECO:0000313" key="3">
    <source>
        <dbReference type="EMBL" id="PWN33895.1"/>
    </source>
</evidence>
<sequence length="170" mass="19426">MAEGKGKARQQNEGIDSTEKRTENGEDQNRTTSQSEDTTTTYAQPVKPITMWQAPQSLLHPTAPPLKQVSQERKETYFRRVAMPERYEGPPPARWQRRMQVAGGIFSAVVGVYIVLFHDYGPREHVFSPIRRLVGTKSFSVFQLSDEEKVWAQQRRASQSNNTDGTKRMV</sequence>
<dbReference type="InParanoid" id="A0A316VEI7"/>
<evidence type="ECO:0000313" key="4">
    <source>
        <dbReference type="Proteomes" id="UP000245771"/>
    </source>
</evidence>
<feature type="transmembrane region" description="Helical" evidence="2">
    <location>
        <begin position="101"/>
        <end position="118"/>
    </location>
</feature>
<dbReference type="AlphaFoldDB" id="A0A316VEI7"/>
<protein>
    <recommendedName>
        <fullName evidence="5">Transmembrane protein</fullName>
    </recommendedName>
</protein>
<dbReference type="GeneID" id="37022795"/>
<evidence type="ECO:0008006" key="5">
    <source>
        <dbReference type="Google" id="ProtNLM"/>
    </source>
</evidence>
<evidence type="ECO:0000256" key="1">
    <source>
        <dbReference type="SAM" id="MobiDB-lite"/>
    </source>
</evidence>
<gene>
    <name evidence="3" type="ORF">FA14DRAFT_180532</name>
</gene>
<feature type="compositionally biased region" description="Low complexity" evidence="1">
    <location>
        <begin position="31"/>
        <end position="41"/>
    </location>
</feature>
<dbReference type="STRING" id="1280837.A0A316VEI7"/>
<keyword evidence="2" id="KW-1133">Transmembrane helix</keyword>
<name>A0A316VEI7_9BASI</name>
<reference evidence="3 4" key="1">
    <citation type="journal article" date="2018" name="Mol. Biol. Evol.">
        <title>Broad Genomic Sampling Reveals a Smut Pathogenic Ancestry of the Fungal Clade Ustilaginomycotina.</title>
        <authorList>
            <person name="Kijpornyongpan T."/>
            <person name="Mondo S.J."/>
            <person name="Barry K."/>
            <person name="Sandor L."/>
            <person name="Lee J."/>
            <person name="Lipzen A."/>
            <person name="Pangilinan J."/>
            <person name="LaButti K."/>
            <person name="Hainaut M."/>
            <person name="Henrissat B."/>
            <person name="Grigoriev I.V."/>
            <person name="Spatafora J.W."/>
            <person name="Aime M.C."/>
        </authorList>
    </citation>
    <scope>NUCLEOTIDE SEQUENCE [LARGE SCALE GENOMIC DNA]</scope>
    <source>
        <strain evidence="3 4">MCA 3882</strain>
    </source>
</reference>
<evidence type="ECO:0000256" key="2">
    <source>
        <dbReference type="SAM" id="Phobius"/>
    </source>
</evidence>
<proteinExistence type="predicted"/>
<keyword evidence="2" id="KW-0472">Membrane</keyword>
<feature type="compositionally biased region" description="Basic and acidic residues" evidence="1">
    <location>
        <begin position="17"/>
        <end position="29"/>
    </location>
</feature>
<accession>A0A316VEI7</accession>
<organism evidence="3 4">
    <name type="scientific">Meira miltonrushii</name>
    <dbReference type="NCBI Taxonomy" id="1280837"/>
    <lineage>
        <taxon>Eukaryota</taxon>
        <taxon>Fungi</taxon>
        <taxon>Dikarya</taxon>
        <taxon>Basidiomycota</taxon>
        <taxon>Ustilaginomycotina</taxon>
        <taxon>Exobasidiomycetes</taxon>
        <taxon>Exobasidiales</taxon>
        <taxon>Brachybasidiaceae</taxon>
        <taxon>Meira</taxon>
    </lineage>
</organism>